<proteinExistence type="predicted"/>
<evidence type="ECO:0000313" key="2">
    <source>
        <dbReference type="Proteomes" id="UP000076532"/>
    </source>
</evidence>
<dbReference type="AlphaFoldDB" id="A0A166Q2U9"/>
<gene>
    <name evidence="1" type="ORF">FIBSPDRAFT_949274</name>
</gene>
<dbReference type="Proteomes" id="UP000076532">
    <property type="component" value="Unassembled WGS sequence"/>
</dbReference>
<sequence length="74" mass="8126">MAYKPFPFPGLNTGPRGHTFPVVFSTPQLLQLFMCLGQLLAEPSTPSRHLRNALQAASLALISTPSLGQWENVY</sequence>
<protein>
    <submittedName>
        <fullName evidence="1">Uncharacterized protein</fullName>
    </submittedName>
</protein>
<reference evidence="1 2" key="1">
    <citation type="journal article" date="2016" name="Mol. Biol. Evol.">
        <title>Comparative Genomics of Early-Diverging Mushroom-Forming Fungi Provides Insights into the Origins of Lignocellulose Decay Capabilities.</title>
        <authorList>
            <person name="Nagy L.G."/>
            <person name="Riley R."/>
            <person name="Tritt A."/>
            <person name="Adam C."/>
            <person name="Daum C."/>
            <person name="Floudas D."/>
            <person name="Sun H."/>
            <person name="Yadav J.S."/>
            <person name="Pangilinan J."/>
            <person name="Larsson K.H."/>
            <person name="Matsuura K."/>
            <person name="Barry K."/>
            <person name="Labutti K."/>
            <person name="Kuo R."/>
            <person name="Ohm R.A."/>
            <person name="Bhattacharya S.S."/>
            <person name="Shirouzu T."/>
            <person name="Yoshinaga Y."/>
            <person name="Martin F.M."/>
            <person name="Grigoriev I.V."/>
            <person name="Hibbett D.S."/>
        </authorList>
    </citation>
    <scope>NUCLEOTIDE SEQUENCE [LARGE SCALE GENOMIC DNA]</scope>
    <source>
        <strain evidence="1 2">CBS 109695</strain>
    </source>
</reference>
<evidence type="ECO:0000313" key="1">
    <source>
        <dbReference type="EMBL" id="KZP26700.1"/>
    </source>
</evidence>
<organism evidence="1 2">
    <name type="scientific">Athelia psychrophila</name>
    <dbReference type="NCBI Taxonomy" id="1759441"/>
    <lineage>
        <taxon>Eukaryota</taxon>
        <taxon>Fungi</taxon>
        <taxon>Dikarya</taxon>
        <taxon>Basidiomycota</taxon>
        <taxon>Agaricomycotina</taxon>
        <taxon>Agaricomycetes</taxon>
        <taxon>Agaricomycetidae</taxon>
        <taxon>Atheliales</taxon>
        <taxon>Atheliaceae</taxon>
        <taxon>Athelia</taxon>
    </lineage>
</organism>
<dbReference type="EMBL" id="KV417513">
    <property type="protein sequence ID" value="KZP26700.1"/>
    <property type="molecule type" value="Genomic_DNA"/>
</dbReference>
<name>A0A166Q2U9_9AGAM</name>
<accession>A0A166Q2U9</accession>
<keyword evidence="2" id="KW-1185">Reference proteome</keyword>